<keyword evidence="2" id="KW-1185">Reference proteome</keyword>
<organism evidence="1 2">
    <name type="scientific">Hymenobacter koreensis</name>
    <dbReference type="NCBI Taxonomy" id="1084523"/>
    <lineage>
        <taxon>Bacteria</taxon>
        <taxon>Pseudomonadati</taxon>
        <taxon>Bacteroidota</taxon>
        <taxon>Cytophagia</taxon>
        <taxon>Cytophagales</taxon>
        <taxon>Hymenobacteraceae</taxon>
        <taxon>Hymenobacter</taxon>
    </lineage>
</organism>
<dbReference type="Proteomes" id="UP001500454">
    <property type="component" value="Unassembled WGS sequence"/>
</dbReference>
<evidence type="ECO:0000313" key="1">
    <source>
        <dbReference type="EMBL" id="GAA4391912.1"/>
    </source>
</evidence>
<protein>
    <submittedName>
        <fullName evidence="1">Uncharacterized protein</fullName>
    </submittedName>
</protein>
<dbReference type="RefSeq" id="WP_345227407.1">
    <property type="nucleotide sequence ID" value="NZ_BAABHA010000015.1"/>
</dbReference>
<sequence>MNIVEEMLALTAQEPQLSPVETLRKISDYVAKHVPLLEGAADEFPSAANTKAVAMLNMLNAQTQAVLASLPRDIQSTRYELTQYYEDGTMAGNVVGWFEEVGHRPILVGDEIVVGLDHYLRVAERVWVAESNDLIISLTSKYRGEEDLKDLRGDLLALGWDIGKE</sequence>
<accession>A0ABP8JKA6</accession>
<evidence type="ECO:0000313" key="2">
    <source>
        <dbReference type="Proteomes" id="UP001500454"/>
    </source>
</evidence>
<proteinExistence type="predicted"/>
<name>A0ABP8JKA6_9BACT</name>
<gene>
    <name evidence="1" type="ORF">GCM10023186_41800</name>
</gene>
<reference evidence="2" key="1">
    <citation type="journal article" date="2019" name="Int. J. Syst. Evol. Microbiol.">
        <title>The Global Catalogue of Microorganisms (GCM) 10K type strain sequencing project: providing services to taxonomists for standard genome sequencing and annotation.</title>
        <authorList>
            <consortium name="The Broad Institute Genomics Platform"/>
            <consortium name="The Broad Institute Genome Sequencing Center for Infectious Disease"/>
            <person name="Wu L."/>
            <person name="Ma J."/>
        </authorList>
    </citation>
    <scope>NUCLEOTIDE SEQUENCE [LARGE SCALE GENOMIC DNA]</scope>
    <source>
        <strain evidence="2">JCM 17924</strain>
    </source>
</reference>
<comment type="caution">
    <text evidence="1">The sequence shown here is derived from an EMBL/GenBank/DDBJ whole genome shotgun (WGS) entry which is preliminary data.</text>
</comment>
<dbReference type="EMBL" id="BAABHA010000015">
    <property type="protein sequence ID" value="GAA4391912.1"/>
    <property type="molecule type" value="Genomic_DNA"/>
</dbReference>